<evidence type="ECO:0000313" key="2">
    <source>
        <dbReference type="EMBL" id="TYS52101.1"/>
    </source>
</evidence>
<proteinExistence type="predicted"/>
<dbReference type="EMBL" id="VTER01000001">
    <property type="protein sequence ID" value="TYS52101.1"/>
    <property type="molecule type" value="Genomic_DNA"/>
</dbReference>
<evidence type="ECO:0000256" key="1">
    <source>
        <dbReference type="SAM" id="SignalP"/>
    </source>
</evidence>
<dbReference type="RefSeq" id="WP_148973081.1">
    <property type="nucleotide sequence ID" value="NZ_VTER01000001.1"/>
</dbReference>
<feature type="chain" id="PRO_5039266929" description="Outer membrane lipoprotein carrier protein LolA" evidence="1">
    <location>
        <begin position="24"/>
        <end position="353"/>
    </location>
</feature>
<dbReference type="SUPFAM" id="SSF89392">
    <property type="entry name" value="Prokaryotic lipoproteins and lipoprotein localization factors"/>
    <property type="match status" value="1"/>
</dbReference>
<keyword evidence="1" id="KW-0732">Signal</keyword>
<name>A0A5D4RNZ3_9BACI</name>
<protein>
    <recommendedName>
        <fullName evidence="4">Outer membrane lipoprotein carrier protein LolA</fullName>
    </recommendedName>
</protein>
<comment type="caution">
    <text evidence="2">The sequence shown here is derived from an EMBL/GenBank/DDBJ whole genome shotgun (WGS) entry which is preliminary data.</text>
</comment>
<dbReference type="PANTHER" id="PTHR37507">
    <property type="entry name" value="SPORULATION PROTEIN YDCC"/>
    <property type="match status" value="1"/>
</dbReference>
<dbReference type="Gene3D" id="2.50.20.10">
    <property type="entry name" value="Lipoprotein localisation LolA/LolB/LppX"/>
    <property type="match status" value="1"/>
</dbReference>
<feature type="signal peptide" evidence="1">
    <location>
        <begin position="1"/>
        <end position="23"/>
    </location>
</feature>
<dbReference type="PROSITE" id="PS51257">
    <property type="entry name" value="PROKAR_LIPOPROTEIN"/>
    <property type="match status" value="1"/>
</dbReference>
<reference evidence="2 3" key="1">
    <citation type="submission" date="2019-08" db="EMBL/GenBank/DDBJ databases">
        <title>Bacillus genomes from the desert of Cuatro Cienegas, Coahuila.</title>
        <authorList>
            <person name="Olmedo-Alvarez G."/>
        </authorList>
    </citation>
    <scope>NUCLEOTIDE SEQUENCE [LARGE SCALE GENOMIC DNA]</scope>
    <source>
        <strain evidence="2 3">CH446_14T</strain>
    </source>
</reference>
<gene>
    <name evidence="2" type="ORF">FZD51_01255</name>
</gene>
<dbReference type="InterPro" id="IPR052944">
    <property type="entry name" value="Sporulation_related"/>
</dbReference>
<dbReference type="AlphaFoldDB" id="A0A5D4RNZ3"/>
<evidence type="ECO:0008006" key="4">
    <source>
        <dbReference type="Google" id="ProtNLM"/>
    </source>
</evidence>
<evidence type="ECO:0000313" key="3">
    <source>
        <dbReference type="Proteomes" id="UP000322139"/>
    </source>
</evidence>
<dbReference type="InterPro" id="IPR029046">
    <property type="entry name" value="LolA/LolB/LppX"/>
</dbReference>
<organism evidence="2 3">
    <name type="scientific">Bacillus infantis</name>
    <dbReference type="NCBI Taxonomy" id="324767"/>
    <lineage>
        <taxon>Bacteria</taxon>
        <taxon>Bacillati</taxon>
        <taxon>Bacillota</taxon>
        <taxon>Bacilli</taxon>
        <taxon>Bacillales</taxon>
        <taxon>Bacillaceae</taxon>
        <taxon>Bacillus</taxon>
    </lineage>
</organism>
<accession>A0A5D4RNZ3</accession>
<sequence length="353" mass="39026">MRFKKMITAAGAAVMILSGCSGSINVSSDEIVSNVLESGKEPAAYFGKGFYKIYSDGELTENASFEEYADKDGKRKIIIENSGENGKRFIAINDGKQLISFEEGSKTAQTIDISGAELPAATTQKEQITGMLENLSGTHSYEVAGEEEMIGRDVYHLKINAKSKENLLGDMEFWVDKKNWFPVKSVSHSGDNRTEVIYESVDFSPDFAADEFKADFPKDVEIVSIDSSMEATEGTAEQAAEKLGMPILILEESLERIEWTELGGELARTEVTAYYSKDDIPSFSISTFPVPEGEGMDLGGEEVTVRNTAGSFEEELRMISWDEEGLRYVLMIEHPDLSKEEVIKELEGMEPVS</sequence>
<dbReference type="PANTHER" id="PTHR37507:SF2">
    <property type="entry name" value="SPORULATION PROTEIN YDCC"/>
    <property type="match status" value="1"/>
</dbReference>
<dbReference type="Proteomes" id="UP000322139">
    <property type="component" value="Unassembled WGS sequence"/>
</dbReference>